<organism evidence="2 3">
    <name type="scientific">Parasphingorhabdus flavimaris</name>
    <dbReference type="NCBI Taxonomy" id="266812"/>
    <lineage>
        <taxon>Bacteria</taxon>
        <taxon>Pseudomonadati</taxon>
        <taxon>Pseudomonadota</taxon>
        <taxon>Alphaproteobacteria</taxon>
        <taxon>Sphingomonadales</taxon>
        <taxon>Sphingomonadaceae</taxon>
        <taxon>Parasphingorhabdus</taxon>
    </lineage>
</organism>
<name>A0ABX2MYL2_9SPHN</name>
<protein>
    <submittedName>
        <fullName evidence="2">DUF2007 domain-containing protein</fullName>
    </submittedName>
</protein>
<dbReference type="InterPro" id="IPR018551">
    <property type="entry name" value="DUF2007"/>
</dbReference>
<dbReference type="Proteomes" id="UP000652427">
    <property type="component" value="Unassembled WGS sequence"/>
</dbReference>
<evidence type="ECO:0000313" key="2">
    <source>
        <dbReference type="EMBL" id="NVD26537.1"/>
    </source>
</evidence>
<dbReference type="SUPFAM" id="SSF54913">
    <property type="entry name" value="GlnB-like"/>
    <property type="match status" value="1"/>
</dbReference>
<sequence length="70" mass="7212">MSLVELSRHMHGVEAEIIRGRLGAAGIGAVCFDSGVNLVEGAGIALPARVMVLAEDLAEARAILAEDVSL</sequence>
<dbReference type="Gene3D" id="3.30.70.790">
    <property type="entry name" value="UreE, C-terminal domain"/>
    <property type="match status" value="1"/>
</dbReference>
<accession>A0ABX2MYL2</accession>
<evidence type="ECO:0000313" key="3">
    <source>
        <dbReference type="Proteomes" id="UP000652427"/>
    </source>
</evidence>
<dbReference type="Pfam" id="PF09413">
    <property type="entry name" value="DUF2007"/>
    <property type="match status" value="1"/>
</dbReference>
<feature type="domain" description="DUF2007" evidence="1">
    <location>
        <begin position="4"/>
        <end position="66"/>
    </location>
</feature>
<reference evidence="2 3" key="1">
    <citation type="submission" date="2020-06" db="EMBL/GenBank/DDBJ databases">
        <authorList>
            <person name="Kim S.-J."/>
            <person name="Park S.-J."/>
        </authorList>
    </citation>
    <scope>NUCLEOTIDE SEQUENCE [LARGE SCALE GENOMIC DNA]</scope>
    <source>
        <strain evidence="2 3">SW-151</strain>
    </source>
</reference>
<comment type="caution">
    <text evidence="2">The sequence shown here is derived from an EMBL/GenBank/DDBJ whole genome shotgun (WGS) entry which is preliminary data.</text>
</comment>
<evidence type="ECO:0000259" key="1">
    <source>
        <dbReference type="Pfam" id="PF09413"/>
    </source>
</evidence>
<dbReference type="RefSeq" id="WP_176278081.1">
    <property type="nucleotide sequence ID" value="NZ_JABWMH010000001.1"/>
</dbReference>
<gene>
    <name evidence="2" type="ORF">HUO14_01310</name>
</gene>
<proteinExistence type="predicted"/>
<keyword evidence="3" id="KW-1185">Reference proteome</keyword>
<dbReference type="EMBL" id="JABWMH010000001">
    <property type="protein sequence ID" value="NVD26537.1"/>
    <property type="molecule type" value="Genomic_DNA"/>
</dbReference>
<dbReference type="InterPro" id="IPR011322">
    <property type="entry name" value="N-reg_PII-like_a/b"/>
</dbReference>